<evidence type="ECO:0000256" key="3">
    <source>
        <dbReference type="ARBA" id="ARBA00022692"/>
    </source>
</evidence>
<evidence type="ECO:0000256" key="5">
    <source>
        <dbReference type="ARBA" id="ARBA00022989"/>
    </source>
</evidence>
<keyword evidence="5" id="KW-1133">Transmembrane helix</keyword>
<protein>
    <recommendedName>
        <fullName evidence="7">Amino acid transporter transmembrane domain-containing protein</fullName>
    </recommendedName>
</protein>
<evidence type="ECO:0000256" key="4">
    <source>
        <dbReference type="ARBA" id="ARBA00022970"/>
    </source>
</evidence>
<dbReference type="GO" id="GO:0016020">
    <property type="term" value="C:membrane"/>
    <property type="evidence" value="ECO:0007669"/>
    <property type="project" value="UniProtKB-SubCell"/>
</dbReference>
<proteinExistence type="predicted"/>
<keyword evidence="6" id="KW-0472">Membrane</keyword>
<dbReference type="GO" id="GO:0006865">
    <property type="term" value="P:amino acid transport"/>
    <property type="evidence" value="ECO:0007669"/>
    <property type="project" value="UniProtKB-KW"/>
</dbReference>
<evidence type="ECO:0000256" key="1">
    <source>
        <dbReference type="ARBA" id="ARBA00004370"/>
    </source>
</evidence>
<evidence type="ECO:0000256" key="6">
    <source>
        <dbReference type="ARBA" id="ARBA00023136"/>
    </source>
</evidence>
<dbReference type="PANTHER" id="PTHR48017">
    <property type="entry name" value="OS05G0424000 PROTEIN-RELATED"/>
    <property type="match status" value="1"/>
</dbReference>
<evidence type="ECO:0000259" key="7">
    <source>
        <dbReference type="Pfam" id="PF01490"/>
    </source>
</evidence>
<keyword evidence="4" id="KW-0029">Amino-acid transport</keyword>
<dbReference type="Proteomes" id="UP001454036">
    <property type="component" value="Unassembled WGS sequence"/>
</dbReference>
<feature type="domain" description="Amino acid transporter transmembrane" evidence="7">
    <location>
        <begin position="11"/>
        <end position="87"/>
    </location>
</feature>
<dbReference type="InterPro" id="IPR013057">
    <property type="entry name" value="AA_transpt_TM"/>
</dbReference>
<evidence type="ECO:0000313" key="9">
    <source>
        <dbReference type="Proteomes" id="UP001454036"/>
    </source>
</evidence>
<name>A0AAV3PWW9_LITER</name>
<reference evidence="8 9" key="1">
    <citation type="submission" date="2024-01" db="EMBL/GenBank/DDBJ databases">
        <title>The complete chloroplast genome sequence of Lithospermum erythrorhizon: insights into the phylogenetic relationship among Boraginaceae species and the maternal lineages of purple gromwells.</title>
        <authorList>
            <person name="Okada T."/>
            <person name="Watanabe K."/>
        </authorList>
    </citation>
    <scope>NUCLEOTIDE SEQUENCE [LARGE SCALE GENOMIC DNA]</scope>
</reference>
<accession>A0AAV3PWW9</accession>
<sequence>MKKSLSFLTMITTESGTIQGSSTGISIGTVTEMEKIWKSFQALGAIAFAYSYSLILIEIQDTIKSPPSEYKTMKQATRINVAVTTVLVPSHIFR</sequence>
<keyword evidence="3" id="KW-0812">Transmembrane</keyword>
<evidence type="ECO:0000256" key="2">
    <source>
        <dbReference type="ARBA" id="ARBA00022448"/>
    </source>
</evidence>
<comment type="subcellular location">
    <subcellularLocation>
        <location evidence="1">Membrane</location>
    </subcellularLocation>
</comment>
<evidence type="ECO:0000313" key="8">
    <source>
        <dbReference type="EMBL" id="GAA0156334.1"/>
    </source>
</evidence>
<comment type="caution">
    <text evidence="8">The sequence shown here is derived from an EMBL/GenBank/DDBJ whole genome shotgun (WGS) entry which is preliminary data.</text>
</comment>
<keyword evidence="2" id="KW-0813">Transport</keyword>
<gene>
    <name evidence="8" type="ORF">LIER_13852</name>
</gene>
<dbReference type="AlphaFoldDB" id="A0AAV3PWW9"/>
<dbReference type="EMBL" id="BAABME010002838">
    <property type="protein sequence ID" value="GAA0156334.1"/>
    <property type="molecule type" value="Genomic_DNA"/>
</dbReference>
<keyword evidence="9" id="KW-1185">Reference proteome</keyword>
<dbReference type="Pfam" id="PF01490">
    <property type="entry name" value="Aa_trans"/>
    <property type="match status" value="1"/>
</dbReference>
<organism evidence="8 9">
    <name type="scientific">Lithospermum erythrorhizon</name>
    <name type="common">Purple gromwell</name>
    <name type="synonym">Lithospermum officinale var. erythrorhizon</name>
    <dbReference type="NCBI Taxonomy" id="34254"/>
    <lineage>
        <taxon>Eukaryota</taxon>
        <taxon>Viridiplantae</taxon>
        <taxon>Streptophyta</taxon>
        <taxon>Embryophyta</taxon>
        <taxon>Tracheophyta</taxon>
        <taxon>Spermatophyta</taxon>
        <taxon>Magnoliopsida</taxon>
        <taxon>eudicotyledons</taxon>
        <taxon>Gunneridae</taxon>
        <taxon>Pentapetalae</taxon>
        <taxon>asterids</taxon>
        <taxon>lamiids</taxon>
        <taxon>Boraginales</taxon>
        <taxon>Boraginaceae</taxon>
        <taxon>Boraginoideae</taxon>
        <taxon>Lithospermeae</taxon>
        <taxon>Lithospermum</taxon>
    </lineage>
</organism>